<evidence type="ECO:0000313" key="3">
    <source>
        <dbReference type="Proteomes" id="UP000674318"/>
    </source>
</evidence>
<gene>
    <name evidence="2" type="ORF">JKF63_04406</name>
</gene>
<dbReference type="KEGG" id="phet:94290468"/>
<accession>A0A836I4M3</accession>
<dbReference type="RefSeq" id="XP_067757220.1">
    <property type="nucleotide sequence ID" value="XM_067900391.1"/>
</dbReference>
<organism evidence="2 3">
    <name type="scientific">Porcisia hertigi</name>
    <dbReference type="NCBI Taxonomy" id="2761500"/>
    <lineage>
        <taxon>Eukaryota</taxon>
        <taxon>Discoba</taxon>
        <taxon>Euglenozoa</taxon>
        <taxon>Kinetoplastea</taxon>
        <taxon>Metakinetoplastina</taxon>
        <taxon>Trypanosomatida</taxon>
        <taxon>Trypanosomatidae</taxon>
        <taxon>Leishmaniinae</taxon>
        <taxon>Porcisia</taxon>
    </lineage>
</organism>
<protein>
    <submittedName>
        <fullName evidence="2">Uncharacterized protein</fullName>
    </submittedName>
</protein>
<sequence>MEHSKAEGELQQEQSDELFARQLQEQLENPDTVTNDAFPDSGETRSAQEAADAALAHQLQEELNQQESAAAAHLPGEGSDQRALVKCPFCSSNNHIEKSSSSKHWRCKQCHQPLRDDALPSSHTAEKNLVECKVCRSLNRLPSTKSDAVLCGGCYQQLGSILSTAPPAVNEENQRTVQLRCGQCNVINAVTVGIDVVKIEFICGGCDVLNTMVLE</sequence>
<dbReference type="OrthoDB" id="276203at2759"/>
<name>A0A836I4M3_9TRYP</name>
<dbReference type="GeneID" id="94290468"/>
<dbReference type="AlphaFoldDB" id="A0A836I4M3"/>
<evidence type="ECO:0000313" key="2">
    <source>
        <dbReference type="EMBL" id="KAG5504959.1"/>
    </source>
</evidence>
<reference evidence="2 3" key="1">
    <citation type="submission" date="2021-02" db="EMBL/GenBank/DDBJ databases">
        <title>Porcisia hertigi Genome sequencing and assembly.</title>
        <authorList>
            <person name="Almutairi H."/>
            <person name="Gatherer D."/>
        </authorList>
    </citation>
    <scope>NUCLEOTIDE SEQUENCE [LARGE SCALE GENOMIC DNA]</scope>
    <source>
        <strain evidence="2 3">C119</strain>
    </source>
</reference>
<dbReference type="EMBL" id="JAFJZO010000022">
    <property type="protein sequence ID" value="KAG5504959.1"/>
    <property type="molecule type" value="Genomic_DNA"/>
</dbReference>
<feature type="region of interest" description="Disordered" evidence="1">
    <location>
        <begin position="1"/>
        <end position="53"/>
    </location>
</feature>
<comment type="caution">
    <text evidence="2">The sequence shown here is derived from an EMBL/GenBank/DDBJ whole genome shotgun (WGS) entry which is preliminary data.</text>
</comment>
<proteinExistence type="predicted"/>
<feature type="compositionally biased region" description="Polar residues" evidence="1">
    <location>
        <begin position="23"/>
        <end position="35"/>
    </location>
</feature>
<keyword evidence="3" id="KW-1185">Reference proteome</keyword>
<dbReference type="Proteomes" id="UP000674318">
    <property type="component" value="Unassembled WGS sequence"/>
</dbReference>
<evidence type="ECO:0000256" key="1">
    <source>
        <dbReference type="SAM" id="MobiDB-lite"/>
    </source>
</evidence>